<evidence type="ECO:0000313" key="1">
    <source>
        <dbReference type="EnsemblPlants" id="KQK89299"/>
    </source>
</evidence>
<dbReference type="OMA" id="NTEMFDC"/>
<keyword evidence="2" id="KW-1185">Reference proteome</keyword>
<accession>K4ANF1</accession>
<dbReference type="Gramene" id="KQK89299">
    <property type="protein sequence ID" value="KQK89299"/>
    <property type="gene ID" value="SETIT_040448mg"/>
</dbReference>
<dbReference type="InParanoid" id="K4ANF1"/>
<name>K4ANF1_SETIT</name>
<reference evidence="2" key="1">
    <citation type="journal article" date="2012" name="Nat. Biotechnol.">
        <title>Reference genome sequence of the model plant Setaria.</title>
        <authorList>
            <person name="Bennetzen J.L."/>
            <person name="Schmutz J."/>
            <person name="Wang H."/>
            <person name="Percifield R."/>
            <person name="Hawkins J."/>
            <person name="Pontaroli A.C."/>
            <person name="Estep M."/>
            <person name="Feng L."/>
            <person name="Vaughn J.N."/>
            <person name="Grimwood J."/>
            <person name="Jenkins J."/>
            <person name="Barry K."/>
            <person name="Lindquist E."/>
            <person name="Hellsten U."/>
            <person name="Deshpande S."/>
            <person name="Wang X."/>
            <person name="Wu X."/>
            <person name="Mitros T."/>
            <person name="Triplett J."/>
            <person name="Yang X."/>
            <person name="Ye C.Y."/>
            <person name="Mauro-Herrera M."/>
            <person name="Wang L."/>
            <person name="Li P."/>
            <person name="Sharma M."/>
            <person name="Sharma R."/>
            <person name="Ronald P.C."/>
            <person name="Panaud O."/>
            <person name="Kellogg E.A."/>
            <person name="Brutnell T.P."/>
            <person name="Doust A.N."/>
            <person name="Tuskan G.A."/>
            <person name="Rokhsar D."/>
            <person name="Devos K.M."/>
        </authorList>
    </citation>
    <scope>NUCLEOTIDE SEQUENCE [LARGE SCALE GENOMIC DNA]</scope>
    <source>
        <strain evidence="2">cv. Yugu1</strain>
    </source>
</reference>
<proteinExistence type="predicted"/>
<sequence length="58" mass="6530">MASKIAVALLLAHNSNLQGAINTEMFDCSSYPCMAAWTFRWRRQTKMIWPGPQPPPPP</sequence>
<dbReference type="AlphaFoldDB" id="K4ANF1"/>
<protein>
    <submittedName>
        <fullName evidence="1">Uncharacterized protein</fullName>
    </submittedName>
</protein>
<organism evidence="1 2">
    <name type="scientific">Setaria italica</name>
    <name type="common">Foxtail millet</name>
    <name type="synonym">Panicum italicum</name>
    <dbReference type="NCBI Taxonomy" id="4555"/>
    <lineage>
        <taxon>Eukaryota</taxon>
        <taxon>Viridiplantae</taxon>
        <taxon>Streptophyta</taxon>
        <taxon>Embryophyta</taxon>
        <taxon>Tracheophyta</taxon>
        <taxon>Spermatophyta</taxon>
        <taxon>Magnoliopsida</taxon>
        <taxon>Liliopsida</taxon>
        <taxon>Poales</taxon>
        <taxon>Poaceae</taxon>
        <taxon>PACMAD clade</taxon>
        <taxon>Panicoideae</taxon>
        <taxon>Panicodae</taxon>
        <taxon>Paniceae</taxon>
        <taxon>Cenchrinae</taxon>
        <taxon>Setaria</taxon>
    </lineage>
</organism>
<evidence type="ECO:0000313" key="2">
    <source>
        <dbReference type="Proteomes" id="UP000004995"/>
    </source>
</evidence>
<dbReference type="EMBL" id="AGNK02005657">
    <property type="status" value="NOT_ANNOTATED_CDS"/>
    <property type="molecule type" value="Genomic_DNA"/>
</dbReference>
<dbReference type="HOGENOM" id="CLU_2982727_0_0_1"/>
<reference evidence="1" key="2">
    <citation type="submission" date="2018-08" db="UniProtKB">
        <authorList>
            <consortium name="EnsemblPlants"/>
        </authorList>
    </citation>
    <scope>IDENTIFICATION</scope>
    <source>
        <strain evidence="1">Yugu1</strain>
    </source>
</reference>
<dbReference type="EnsemblPlants" id="KQK89299">
    <property type="protein sequence ID" value="KQK89299"/>
    <property type="gene ID" value="SETIT_040448mg"/>
</dbReference>
<dbReference type="Proteomes" id="UP000004995">
    <property type="component" value="Unassembled WGS sequence"/>
</dbReference>